<dbReference type="GO" id="GO:0005783">
    <property type="term" value="C:endoplasmic reticulum"/>
    <property type="evidence" value="ECO:0007669"/>
    <property type="project" value="TreeGrafter"/>
</dbReference>
<comment type="caution">
    <text evidence="3">The sequence shown here is derived from an EMBL/GenBank/DDBJ whole genome shotgun (WGS) entry which is preliminary data.</text>
</comment>
<dbReference type="PANTHER" id="PTHR12924">
    <property type="entry name" value="TRANSLOCON-ASSOCIATED PROTEIN, ALPHA SUBUNIT"/>
    <property type="match status" value="1"/>
</dbReference>
<sequence length="185" mass="21336">MVQSVFYNGTIEVVESEGFLTTEFVFLFTLGAALVGLLGLWFYSRMQHYSKKMKRMPKIEVDPRQTETNMDDWLEVSLDEDSACARVDSIVAWMVVKQVDLRTAEKAGSTFKLCKEELVQVVDRQPVLSYIDELANPGNKLVSQLRDVMELREGLEEVEERIAKGDCDVGMRKRCKTYRVYRFVN</sequence>
<protein>
    <submittedName>
        <fullName evidence="3">Translocon-associated protein subunit alpha</fullName>
    </submittedName>
</protein>
<keyword evidence="2" id="KW-0812">Transmembrane</keyword>
<dbReference type="EMBL" id="SWLB01000011">
    <property type="protein sequence ID" value="KAF3332256.1"/>
    <property type="molecule type" value="Genomic_DNA"/>
</dbReference>
<dbReference type="InterPro" id="IPR023144">
    <property type="entry name" value="Phe_NH3-lyase_shielding_dom_sf"/>
</dbReference>
<organism evidence="3 4">
    <name type="scientific">Carex littledalei</name>
    <dbReference type="NCBI Taxonomy" id="544730"/>
    <lineage>
        <taxon>Eukaryota</taxon>
        <taxon>Viridiplantae</taxon>
        <taxon>Streptophyta</taxon>
        <taxon>Embryophyta</taxon>
        <taxon>Tracheophyta</taxon>
        <taxon>Spermatophyta</taxon>
        <taxon>Magnoliopsida</taxon>
        <taxon>Liliopsida</taxon>
        <taxon>Poales</taxon>
        <taxon>Cyperaceae</taxon>
        <taxon>Cyperoideae</taxon>
        <taxon>Cariceae</taxon>
        <taxon>Carex</taxon>
        <taxon>Carex subgen. Euthyceras</taxon>
    </lineage>
</organism>
<feature type="transmembrane region" description="Helical" evidence="2">
    <location>
        <begin position="24"/>
        <end position="44"/>
    </location>
</feature>
<proteinExistence type="predicted"/>
<reference evidence="3" key="1">
    <citation type="submission" date="2020-01" db="EMBL/GenBank/DDBJ databases">
        <title>Genome sequence of Kobresia littledalei, the first chromosome-level genome in the family Cyperaceae.</title>
        <authorList>
            <person name="Qu G."/>
        </authorList>
    </citation>
    <scope>NUCLEOTIDE SEQUENCE</scope>
    <source>
        <strain evidence="3">C.B.Clarke</strain>
        <tissue evidence="3">Leaf</tissue>
    </source>
</reference>
<dbReference type="Gene3D" id="1.10.274.20">
    <property type="entry name" value="Phenylalanine ammonia-lyase 1, domain 3"/>
    <property type="match status" value="1"/>
</dbReference>
<accession>A0A833R9L5</accession>
<evidence type="ECO:0000256" key="1">
    <source>
        <dbReference type="ARBA" id="ARBA00023239"/>
    </source>
</evidence>
<evidence type="ECO:0000256" key="2">
    <source>
        <dbReference type="SAM" id="Phobius"/>
    </source>
</evidence>
<dbReference type="Proteomes" id="UP000623129">
    <property type="component" value="Unassembled WGS sequence"/>
</dbReference>
<name>A0A833R9L5_9POAL</name>
<keyword evidence="4" id="KW-1185">Reference proteome</keyword>
<keyword evidence="1" id="KW-0456">Lyase</keyword>
<dbReference type="PANTHER" id="PTHR12924:SF0">
    <property type="entry name" value="TRANSLOCON-ASSOCIATED PROTEIN SUBUNIT ALPHA"/>
    <property type="match status" value="1"/>
</dbReference>
<dbReference type="AlphaFoldDB" id="A0A833R9L5"/>
<dbReference type="OrthoDB" id="1926781at2759"/>
<dbReference type="GO" id="GO:0016829">
    <property type="term" value="F:lyase activity"/>
    <property type="evidence" value="ECO:0007669"/>
    <property type="project" value="UniProtKB-KW"/>
</dbReference>
<evidence type="ECO:0000313" key="3">
    <source>
        <dbReference type="EMBL" id="KAF3332256.1"/>
    </source>
</evidence>
<keyword evidence="2" id="KW-0472">Membrane</keyword>
<keyword evidence="2" id="KW-1133">Transmembrane helix</keyword>
<gene>
    <name evidence="3" type="ORF">FCM35_KLT01833</name>
</gene>
<evidence type="ECO:0000313" key="4">
    <source>
        <dbReference type="Proteomes" id="UP000623129"/>
    </source>
</evidence>